<accession>A0A848L2J5</accession>
<feature type="region of interest" description="Disordered" evidence="1">
    <location>
        <begin position="30"/>
        <end position="50"/>
    </location>
</feature>
<dbReference type="InterPro" id="IPR006311">
    <property type="entry name" value="TAT_signal"/>
</dbReference>
<dbReference type="EMBL" id="JABBNB010000016">
    <property type="protein sequence ID" value="NMO02761.1"/>
    <property type="molecule type" value="Genomic_DNA"/>
</dbReference>
<organism evidence="3 4">
    <name type="scientific">Gordonia asplenii</name>
    <dbReference type="NCBI Taxonomy" id="2725283"/>
    <lineage>
        <taxon>Bacteria</taxon>
        <taxon>Bacillati</taxon>
        <taxon>Actinomycetota</taxon>
        <taxon>Actinomycetes</taxon>
        <taxon>Mycobacteriales</taxon>
        <taxon>Gordoniaceae</taxon>
        <taxon>Gordonia</taxon>
    </lineage>
</organism>
<keyword evidence="4" id="KW-1185">Reference proteome</keyword>
<dbReference type="AlphaFoldDB" id="A0A848L2J5"/>
<dbReference type="PROSITE" id="PS51318">
    <property type="entry name" value="TAT"/>
    <property type="match status" value="1"/>
</dbReference>
<evidence type="ECO:0000256" key="2">
    <source>
        <dbReference type="SAM" id="SignalP"/>
    </source>
</evidence>
<evidence type="ECO:0000313" key="3">
    <source>
        <dbReference type="EMBL" id="NMO02761.1"/>
    </source>
</evidence>
<feature type="signal peptide" evidence="2">
    <location>
        <begin position="1"/>
        <end position="33"/>
    </location>
</feature>
<proteinExistence type="predicted"/>
<protein>
    <submittedName>
        <fullName evidence="3">Uncharacterized protein</fullName>
    </submittedName>
</protein>
<comment type="caution">
    <text evidence="3">The sequence shown here is derived from an EMBL/GenBank/DDBJ whole genome shotgun (WGS) entry which is preliminary data.</text>
</comment>
<dbReference type="RefSeq" id="WP_170195268.1">
    <property type="nucleotide sequence ID" value="NZ_JABBNB010000016.1"/>
</dbReference>
<evidence type="ECO:0000256" key="1">
    <source>
        <dbReference type="SAM" id="MobiDB-lite"/>
    </source>
</evidence>
<dbReference type="Proteomes" id="UP000550729">
    <property type="component" value="Unassembled WGS sequence"/>
</dbReference>
<feature type="chain" id="PRO_5032629896" evidence="2">
    <location>
        <begin position="34"/>
        <end position="80"/>
    </location>
</feature>
<keyword evidence="2" id="KW-0732">Signal</keyword>
<reference evidence="3 4" key="1">
    <citation type="submission" date="2020-04" db="EMBL/GenBank/DDBJ databases">
        <title>Gordonia sp. nov. TBRC 11910.</title>
        <authorList>
            <person name="Suriyachadkun C."/>
        </authorList>
    </citation>
    <scope>NUCLEOTIDE SEQUENCE [LARGE SCALE GENOMIC DNA]</scope>
    <source>
        <strain evidence="3 4">TBRC 11910</strain>
    </source>
</reference>
<sequence length="80" mass="7979">MTRGTILKRAIVTGIAGLGMAGALGLAAAPASAAPTKPPSKSDIANSPTTDNIRLALEKAKQENPGLSSVIDLVQSAIAK</sequence>
<name>A0A848L2J5_9ACTN</name>
<evidence type="ECO:0000313" key="4">
    <source>
        <dbReference type="Proteomes" id="UP000550729"/>
    </source>
</evidence>
<gene>
    <name evidence="3" type="ORF">HH308_16225</name>
</gene>